<dbReference type="Proteomes" id="UP001213000">
    <property type="component" value="Unassembled WGS sequence"/>
</dbReference>
<dbReference type="EMBL" id="JANIEX010000318">
    <property type="protein sequence ID" value="KAJ3568892.1"/>
    <property type="molecule type" value="Genomic_DNA"/>
</dbReference>
<dbReference type="InterPro" id="IPR005123">
    <property type="entry name" value="Oxoglu/Fe-dep_dioxygenase_dom"/>
</dbReference>
<dbReference type="Gene3D" id="2.60.120.620">
    <property type="entry name" value="q2cbj1_9rhob like domain"/>
    <property type="match status" value="1"/>
</dbReference>
<protein>
    <recommendedName>
        <fullName evidence="1">Fe2OG dioxygenase domain-containing protein</fullName>
    </recommendedName>
</protein>
<accession>A0AAD5VVA1</accession>
<dbReference type="AlphaFoldDB" id="A0AAD5VVA1"/>
<organism evidence="2 3">
    <name type="scientific">Leucocoprinus birnbaumii</name>
    <dbReference type="NCBI Taxonomy" id="56174"/>
    <lineage>
        <taxon>Eukaryota</taxon>
        <taxon>Fungi</taxon>
        <taxon>Dikarya</taxon>
        <taxon>Basidiomycota</taxon>
        <taxon>Agaricomycotina</taxon>
        <taxon>Agaricomycetes</taxon>
        <taxon>Agaricomycetidae</taxon>
        <taxon>Agaricales</taxon>
        <taxon>Agaricineae</taxon>
        <taxon>Agaricaceae</taxon>
        <taxon>Leucocoprinus</taxon>
    </lineage>
</organism>
<evidence type="ECO:0000313" key="3">
    <source>
        <dbReference type="Proteomes" id="UP001213000"/>
    </source>
</evidence>
<feature type="domain" description="Fe2OG dioxygenase" evidence="1">
    <location>
        <begin position="135"/>
        <end position="254"/>
    </location>
</feature>
<evidence type="ECO:0000313" key="2">
    <source>
        <dbReference type="EMBL" id="KAJ3568892.1"/>
    </source>
</evidence>
<dbReference type="Pfam" id="PF13640">
    <property type="entry name" value="2OG-FeII_Oxy_3"/>
    <property type="match status" value="1"/>
</dbReference>
<dbReference type="PROSITE" id="PS51471">
    <property type="entry name" value="FE2OG_OXY"/>
    <property type="match status" value="1"/>
</dbReference>
<reference evidence="2" key="1">
    <citation type="submission" date="2022-07" db="EMBL/GenBank/DDBJ databases">
        <title>Genome Sequence of Leucocoprinus birnbaumii.</title>
        <authorList>
            <person name="Buettner E."/>
        </authorList>
    </citation>
    <scope>NUCLEOTIDE SEQUENCE</scope>
    <source>
        <strain evidence="2">VT141</strain>
    </source>
</reference>
<name>A0AAD5VVA1_9AGAR</name>
<gene>
    <name evidence="2" type="ORF">NP233_g5412</name>
</gene>
<dbReference type="InterPro" id="IPR044862">
    <property type="entry name" value="Pro_4_hyd_alph_FE2OG_OXY"/>
</dbReference>
<dbReference type="PANTHER" id="PTHR33099">
    <property type="entry name" value="FE2OG DIOXYGENASE DOMAIN-CONTAINING PROTEIN"/>
    <property type="match status" value="1"/>
</dbReference>
<evidence type="ECO:0000259" key="1">
    <source>
        <dbReference type="PROSITE" id="PS51471"/>
    </source>
</evidence>
<proteinExistence type="predicted"/>
<keyword evidence="3" id="KW-1185">Reference proteome</keyword>
<dbReference type="PANTHER" id="PTHR33099:SF14">
    <property type="entry name" value="PROLYL 4-HYDROXYLASE ALPHA SUBUNIT FE(2+) 2OG DIOXYGENASE DOMAIN-CONTAINING PROTEIN"/>
    <property type="match status" value="1"/>
</dbReference>
<sequence>MSESTTTSSRESDGIVQGLRTALENKAGLHKSWTTGVATLPESETTLYYEHQDGTIKSLKLGSVTSAQAEDLGQACSPATFGLNQRDVLDESYRKAGKLDVGKFSWLFNPSGRGDFTTQLASGLFPWASLEKGIRFELYKLNVYGAIKHYPWRGISAYRRTNDIGEGSFFKAHQDTPRSGDMFGSLVCLLPIAHEGGDLLLRHCGHDFTFDGQALLHNAPSTSIAWIAFFSDVEHEVTPVTAGHRVTITFNLYYDPQIATPIYHAPSSAAMLEHPFKSALQRVIENPAAIKAHPILGFGLQHAYPVSSVLRHHSLLDLKGADMILIQILRSFGIKYNFFLLYRDEKHKDESPFRILSQSCYDGDTLDADQAPVEYLLKNGGFIVWDRDPKGVEENPYLQDWYYHYKYGLECGDQYEDLPVEWVVEPSEENLKRSVAAAYGNEPGLGYFYHQICVVALLDPDFDSRGLINQDVDAMERLQKTDLLQCIENLNESLEKIYDIRLRAKVLEAVKVCNEVKWYSENTSIPLFD</sequence>
<comment type="caution">
    <text evidence="2">The sequence shown here is derived from an EMBL/GenBank/DDBJ whole genome shotgun (WGS) entry which is preliminary data.</text>
</comment>